<protein>
    <submittedName>
        <fullName evidence="2">Uncharacterized protein</fullName>
    </submittedName>
</protein>
<sequence>MTQLIVRVQLVALEVTLEVPLAGNKLGEVIPHQHRTKARPERPADGRARFVQEPGVEEVHEGGTKETSHENRGATRVRVQDGAQVPVRFTIFRLENTLDHTSVRYLVVLQKEIELAKVGLEAVVYHDRRHRPVPVERCGAIGLSNHGVALRSGTARHCSERF</sequence>
<feature type="region of interest" description="Disordered" evidence="1">
    <location>
        <begin position="54"/>
        <end position="73"/>
    </location>
</feature>
<comment type="caution">
    <text evidence="2">The sequence shown here is derived from an EMBL/GenBank/DDBJ whole genome shotgun (WGS) entry which is preliminary data.</text>
</comment>
<evidence type="ECO:0000256" key="1">
    <source>
        <dbReference type="SAM" id="MobiDB-lite"/>
    </source>
</evidence>
<dbReference type="Proteomes" id="UP000419144">
    <property type="component" value="Unassembled WGS sequence"/>
</dbReference>
<dbReference type="VEuPathDB" id="TriTrypDB:LtaPh_3668151"/>
<keyword evidence="3" id="KW-1185">Reference proteome</keyword>
<gene>
    <name evidence="2" type="ORF">LtaPh_3668151</name>
</gene>
<evidence type="ECO:0000313" key="2">
    <source>
        <dbReference type="EMBL" id="GET93767.1"/>
    </source>
</evidence>
<evidence type="ECO:0000313" key="3">
    <source>
        <dbReference type="Proteomes" id="UP000419144"/>
    </source>
</evidence>
<dbReference type="AlphaFoldDB" id="A0A640L1V1"/>
<name>A0A640L1V1_LEITA</name>
<reference evidence="2" key="1">
    <citation type="submission" date="2019-11" db="EMBL/GenBank/DDBJ databases">
        <title>Leishmania tarentolae CDS.</title>
        <authorList>
            <person name="Goto Y."/>
            <person name="Yamagishi J."/>
        </authorList>
    </citation>
    <scope>NUCLEOTIDE SEQUENCE [LARGE SCALE GENOMIC DNA]</scope>
    <source>
        <strain evidence="2">Parrot Tar II</strain>
    </source>
</reference>
<organism evidence="2 3">
    <name type="scientific">Leishmania tarentolae</name>
    <name type="common">Sauroleishmania tarentolae</name>
    <dbReference type="NCBI Taxonomy" id="5689"/>
    <lineage>
        <taxon>Eukaryota</taxon>
        <taxon>Discoba</taxon>
        <taxon>Euglenozoa</taxon>
        <taxon>Kinetoplastea</taxon>
        <taxon>Metakinetoplastina</taxon>
        <taxon>Trypanosomatida</taxon>
        <taxon>Trypanosomatidae</taxon>
        <taxon>Leishmaniinae</taxon>
        <taxon>Leishmania</taxon>
        <taxon>lizard Leishmania</taxon>
    </lineage>
</organism>
<proteinExistence type="predicted"/>
<accession>A0A640L1V1</accession>
<dbReference type="EMBL" id="BLBS01000057">
    <property type="protein sequence ID" value="GET93767.1"/>
    <property type="molecule type" value="Genomic_DNA"/>
</dbReference>
<feature type="compositionally biased region" description="Basic and acidic residues" evidence="1">
    <location>
        <begin position="57"/>
        <end position="73"/>
    </location>
</feature>